<dbReference type="PANTHER" id="PTHR22891">
    <property type="entry name" value="EUKARYOTIC TRANSLATION INITIATION FACTOR 2C"/>
    <property type="match status" value="1"/>
</dbReference>
<proteinExistence type="predicted"/>
<dbReference type="Pfam" id="PF02171">
    <property type="entry name" value="Piwi"/>
    <property type="match status" value="1"/>
</dbReference>
<dbReference type="Proteomes" id="UP000595437">
    <property type="component" value="Chromosome 13"/>
</dbReference>
<gene>
    <name evidence="2" type="ORF">FKW44_018851</name>
</gene>
<dbReference type="PROSITE" id="PS50822">
    <property type="entry name" value="PIWI"/>
    <property type="match status" value="1"/>
</dbReference>
<protein>
    <recommendedName>
        <fullName evidence="1">Piwi domain-containing protein</fullName>
    </recommendedName>
</protein>
<dbReference type="InterPro" id="IPR003165">
    <property type="entry name" value="Piwi"/>
</dbReference>
<feature type="non-terminal residue" evidence="2">
    <location>
        <position position="196"/>
    </location>
</feature>
<dbReference type="OrthoDB" id="445936at2759"/>
<keyword evidence="3" id="KW-1185">Reference proteome</keyword>
<dbReference type="InterPro" id="IPR012337">
    <property type="entry name" value="RNaseH-like_sf"/>
</dbReference>
<accession>A0A7T8GV12</accession>
<feature type="domain" description="Piwi" evidence="1">
    <location>
        <begin position="99"/>
        <end position="196"/>
    </location>
</feature>
<dbReference type="AlphaFoldDB" id="A0A7T8GV12"/>
<dbReference type="Gene3D" id="3.40.50.2300">
    <property type="match status" value="1"/>
</dbReference>
<dbReference type="SUPFAM" id="SSF53098">
    <property type="entry name" value="Ribonuclease H-like"/>
    <property type="match status" value="1"/>
</dbReference>
<evidence type="ECO:0000259" key="1">
    <source>
        <dbReference type="PROSITE" id="PS50822"/>
    </source>
</evidence>
<dbReference type="GO" id="GO:0003676">
    <property type="term" value="F:nucleic acid binding"/>
    <property type="evidence" value="ECO:0007669"/>
    <property type="project" value="InterPro"/>
</dbReference>
<dbReference type="EMBL" id="CP045902">
    <property type="protein sequence ID" value="QQP38308.1"/>
    <property type="molecule type" value="Genomic_DNA"/>
</dbReference>
<evidence type="ECO:0000313" key="3">
    <source>
        <dbReference type="Proteomes" id="UP000595437"/>
    </source>
</evidence>
<feature type="non-terminal residue" evidence="2">
    <location>
        <position position="1"/>
    </location>
</feature>
<sequence>TLLEGFNKKFSYPVENADWGSAFRNLKLFQAAQCQSWVVLVPNRLLNETKEFIKSLHKVSNDMGFKLGLPKTLELRDDRVGTYVSELNRVLSLSPPPQMVLVVVPRNTGDAYAAIKKICCVERPIISQVITGTLLKKPKGLMSVATKVAVQMATKLGAEPWGISLPIKGTMVIGYDSYHDTSVKGRSVGAVVRFLK</sequence>
<name>A0A7T8GV12_CALRO</name>
<organism evidence="2 3">
    <name type="scientific">Caligus rogercresseyi</name>
    <name type="common">Sea louse</name>
    <dbReference type="NCBI Taxonomy" id="217165"/>
    <lineage>
        <taxon>Eukaryota</taxon>
        <taxon>Metazoa</taxon>
        <taxon>Ecdysozoa</taxon>
        <taxon>Arthropoda</taxon>
        <taxon>Crustacea</taxon>
        <taxon>Multicrustacea</taxon>
        <taxon>Hexanauplia</taxon>
        <taxon>Copepoda</taxon>
        <taxon>Siphonostomatoida</taxon>
        <taxon>Caligidae</taxon>
        <taxon>Caligus</taxon>
    </lineage>
</organism>
<reference evidence="3" key="1">
    <citation type="submission" date="2021-01" db="EMBL/GenBank/DDBJ databases">
        <title>Caligus Genome Assembly.</title>
        <authorList>
            <person name="Gallardo-Escarate C."/>
        </authorList>
    </citation>
    <scope>NUCLEOTIDE SEQUENCE [LARGE SCALE GENOMIC DNA]</scope>
</reference>
<evidence type="ECO:0000313" key="2">
    <source>
        <dbReference type="EMBL" id="QQP38308.1"/>
    </source>
</evidence>